<dbReference type="OrthoDB" id="1162579at2759"/>
<reference evidence="2" key="1">
    <citation type="submission" date="2016-06" db="EMBL/GenBank/DDBJ databases">
        <title>Parallel loss of symbiosis genes in relatives of nitrogen-fixing non-legume Parasponia.</title>
        <authorList>
            <person name="Van Velzen R."/>
            <person name="Holmer R."/>
            <person name="Bu F."/>
            <person name="Rutten L."/>
            <person name="Van Zeijl A."/>
            <person name="Liu W."/>
            <person name="Santuari L."/>
            <person name="Cao Q."/>
            <person name="Sharma T."/>
            <person name="Shen D."/>
            <person name="Roswanjaya Y."/>
            <person name="Wardhani T."/>
            <person name="Kalhor M.S."/>
            <person name="Jansen J."/>
            <person name="Van den Hoogen J."/>
            <person name="Gungor B."/>
            <person name="Hartog M."/>
            <person name="Hontelez J."/>
            <person name="Verver J."/>
            <person name="Yang W.-C."/>
            <person name="Schijlen E."/>
            <person name="Repin R."/>
            <person name="Schilthuizen M."/>
            <person name="Schranz E."/>
            <person name="Heidstra R."/>
            <person name="Miyata K."/>
            <person name="Fedorova E."/>
            <person name="Kohlen W."/>
            <person name="Bisseling T."/>
            <person name="Smit S."/>
            <person name="Geurts R."/>
        </authorList>
    </citation>
    <scope>NUCLEOTIDE SEQUENCE [LARGE SCALE GENOMIC DNA]</scope>
    <source>
        <strain evidence="2">cv. RG33-2</strain>
    </source>
</reference>
<comment type="caution">
    <text evidence="1">The sequence shown here is derived from an EMBL/GenBank/DDBJ whole genome shotgun (WGS) entry which is preliminary data.</text>
</comment>
<sequence>MQLLAKRTLLGGSKLLFRSHTGYVQSTSISLSKACFSTAYEHAQGLGGRAERATTDHTTRNDVVYGENYGHRGRHDQNPDDHNIENESSGVTGFVADKASQGAPGATKMAESMGDLAKETMDMAWDSTNNATRNVQDTMVAAADENVVDTTEYRTIEDLKNSLGSQ</sequence>
<keyword evidence="2" id="KW-1185">Reference proteome</keyword>
<dbReference type="EMBL" id="JXTC01000076">
    <property type="protein sequence ID" value="PON91172.1"/>
    <property type="molecule type" value="Genomic_DNA"/>
</dbReference>
<dbReference type="Proteomes" id="UP000237000">
    <property type="component" value="Unassembled WGS sequence"/>
</dbReference>
<evidence type="ECO:0000313" key="1">
    <source>
        <dbReference type="EMBL" id="PON91172.1"/>
    </source>
</evidence>
<dbReference type="InParanoid" id="A0A2P5F054"/>
<gene>
    <name evidence="1" type="ORF">TorRG33x02_129880</name>
</gene>
<evidence type="ECO:0000313" key="2">
    <source>
        <dbReference type="Proteomes" id="UP000237000"/>
    </source>
</evidence>
<protein>
    <recommendedName>
        <fullName evidence="3">Late embryogenesis abundant protein</fullName>
    </recommendedName>
</protein>
<organism evidence="1 2">
    <name type="scientific">Trema orientale</name>
    <name type="common">Charcoal tree</name>
    <name type="synonym">Celtis orientalis</name>
    <dbReference type="NCBI Taxonomy" id="63057"/>
    <lineage>
        <taxon>Eukaryota</taxon>
        <taxon>Viridiplantae</taxon>
        <taxon>Streptophyta</taxon>
        <taxon>Embryophyta</taxon>
        <taxon>Tracheophyta</taxon>
        <taxon>Spermatophyta</taxon>
        <taxon>Magnoliopsida</taxon>
        <taxon>eudicotyledons</taxon>
        <taxon>Gunneridae</taxon>
        <taxon>Pentapetalae</taxon>
        <taxon>rosids</taxon>
        <taxon>fabids</taxon>
        <taxon>Rosales</taxon>
        <taxon>Cannabaceae</taxon>
        <taxon>Trema</taxon>
    </lineage>
</organism>
<dbReference type="AlphaFoldDB" id="A0A2P5F054"/>
<accession>A0A2P5F054</accession>
<proteinExistence type="predicted"/>
<evidence type="ECO:0008006" key="3">
    <source>
        <dbReference type="Google" id="ProtNLM"/>
    </source>
</evidence>
<name>A0A2P5F054_TREOI</name>